<evidence type="ECO:0000313" key="2">
    <source>
        <dbReference type="Proteomes" id="UP000824120"/>
    </source>
</evidence>
<name>A0A9J5X364_SOLCO</name>
<keyword evidence="2" id="KW-1185">Reference proteome</keyword>
<proteinExistence type="predicted"/>
<evidence type="ECO:0000313" key="1">
    <source>
        <dbReference type="EMBL" id="KAG5582563.1"/>
    </source>
</evidence>
<accession>A0A9J5X364</accession>
<gene>
    <name evidence="1" type="ORF">H5410_053190</name>
</gene>
<dbReference type="AlphaFoldDB" id="A0A9J5X364"/>
<comment type="caution">
    <text evidence="1">The sequence shown here is derived from an EMBL/GenBank/DDBJ whole genome shotgun (WGS) entry which is preliminary data.</text>
</comment>
<sequence length="87" mass="10082">MSFTAKVRPLSSSESEPIGSNVNLFMNAPYDFIDSISSSISPSLFRVYTKKFITMYKMPILLAIQIQQKDNVWCEIQWMVERRLTIV</sequence>
<dbReference type="EMBL" id="JACXVP010000010">
    <property type="protein sequence ID" value="KAG5582563.1"/>
    <property type="molecule type" value="Genomic_DNA"/>
</dbReference>
<protein>
    <submittedName>
        <fullName evidence="1">Uncharacterized protein</fullName>
    </submittedName>
</protein>
<dbReference type="Proteomes" id="UP000824120">
    <property type="component" value="Chromosome 10"/>
</dbReference>
<reference evidence="1 2" key="1">
    <citation type="submission" date="2020-09" db="EMBL/GenBank/DDBJ databases">
        <title>De no assembly of potato wild relative species, Solanum commersonii.</title>
        <authorList>
            <person name="Cho K."/>
        </authorList>
    </citation>
    <scope>NUCLEOTIDE SEQUENCE [LARGE SCALE GENOMIC DNA]</scope>
    <source>
        <strain evidence="1">LZ3.2</strain>
        <tissue evidence="1">Leaf</tissue>
    </source>
</reference>
<organism evidence="1 2">
    <name type="scientific">Solanum commersonii</name>
    <name type="common">Commerson's wild potato</name>
    <name type="synonym">Commerson's nightshade</name>
    <dbReference type="NCBI Taxonomy" id="4109"/>
    <lineage>
        <taxon>Eukaryota</taxon>
        <taxon>Viridiplantae</taxon>
        <taxon>Streptophyta</taxon>
        <taxon>Embryophyta</taxon>
        <taxon>Tracheophyta</taxon>
        <taxon>Spermatophyta</taxon>
        <taxon>Magnoliopsida</taxon>
        <taxon>eudicotyledons</taxon>
        <taxon>Gunneridae</taxon>
        <taxon>Pentapetalae</taxon>
        <taxon>asterids</taxon>
        <taxon>lamiids</taxon>
        <taxon>Solanales</taxon>
        <taxon>Solanaceae</taxon>
        <taxon>Solanoideae</taxon>
        <taxon>Solaneae</taxon>
        <taxon>Solanum</taxon>
    </lineage>
</organism>